<dbReference type="PANTHER" id="PTHR22935:SF95">
    <property type="entry name" value="BETA-LACTAMASE-LIKE 1-RELATED"/>
    <property type="match status" value="1"/>
</dbReference>
<sequence>MVLLYTFLFAAVASAGCYEASIAHPLPNLDPKDAVLKETFASISTALTAAAAAPEFDATSFSVEITSSKESLWSQHHTARKRNATRPDVPEVNGDALYRIASITKTFTVLGILYQHEAGNLSLDDPIDKYIEELRGEDSGAIPWKDITLRSLASQLSGLPRECRIETDEGTRGCFTLQDLGLPPVSRDGLLDCDEYSPDYEKPCTARDLLDTITSKSPLFAPNMKSTYSNVAYELLGLALERVTKQTYRSYMNDAIFEPLGMSKSAWAVPSDSAGVIPLQPHYWDVDPGIQDPTGGIYSSTTDMSKYLRYVLTHYNAIATGVNWLHPVSPAEGLHSFYGMPWEIFHTDRALKDSKRTVRFITKGGSLPGYFSIIAVVPEYDLGITMLIAGEQDMLSKVLDSVGAPIVRAAEEVAIRQLHERYAGTYTTTNRTLNSTITLVADTRGLVVERFISNGTNVLEAAFTKYNGHSYAQLTPTLLFRDEKKQRGELWRMVVGAERIPPKEPSIWDDFCPTNIETGMYAGVGFNELVFWDKEKDGQFGTVELSAFRVNMTRTDEDEGMKLREQTEL</sequence>
<dbReference type="EMBL" id="ML978166">
    <property type="protein sequence ID" value="KAF2033438.1"/>
    <property type="molecule type" value="Genomic_DNA"/>
</dbReference>
<dbReference type="InterPro" id="IPR012338">
    <property type="entry name" value="Beta-lactam/transpept-like"/>
</dbReference>
<keyword evidence="2" id="KW-0732">Signal</keyword>
<evidence type="ECO:0000313" key="5">
    <source>
        <dbReference type="EMBL" id="KAF2033438.1"/>
    </source>
</evidence>
<dbReference type="InterPro" id="IPR051478">
    <property type="entry name" value="Beta-lactamase-like_AB/R"/>
</dbReference>
<dbReference type="PANTHER" id="PTHR22935">
    <property type="entry name" value="PENICILLIN-BINDING PROTEIN"/>
    <property type="match status" value="1"/>
</dbReference>
<dbReference type="InterPro" id="IPR058664">
    <property type="entry name" value="ARB_00930-like_C"/>
</dbReference>
<reference evidence="5" key="1">
    <citation type="journal article" date="2020" name="Stud. Mycol.">
        <title>101 Dothideomycetes genomes: a test case for predicting lifestyles and emergence of pathogens.</title>
        <authorList>
            <person name="Haridas S."/>
            <person name="Albert R."/>
            <person name="Binder M."/>
            <person name="Bloem J."/>
            <person name="Labutti K."/>
            <person name="Salamov A."/>
            <person name="Andreopoulos B."/>
            <person name="Baker S."/>
            <person name="Barry K."/>
            <person name="Bills G."/>
            <person name="Bluhm B."/>
            <person name="Cannon C."/>
            <person name="Castanera R."/>
            <person name="Culley D."/>
            <person name="Daum C."/>
            <person name="Ezra D."/>
            <person name="Gonzalez J."/>
            <person name="Henrissat B."/>
            <person name="Kuo A."/>
            <person name="Liang C."/>
            <person name="Lipzen A."/>
            <person name="Lutzoni F."/>
            <person name="Magnuson J."/>
            <person name="Mondo S."/>
            <person name="Nolan M."/>
            <person name="Ohm R."/>
            <person name="Pangilinan J."/>
            <person name="Park H.-J."/>
            <person name="Ramirez L."/>
            <person name="Alfaro M."/>
            <person name="Sun H."/>
            <person name="Tritt A."/>
            <person name="Yoshinaga Y."/>
            <person name="Zwiers L.-H."/>
            <person name="Turgeon B."/>
            <person name="Goodwin S."/>
            <person name="Spatafora J."/>
            <person name="Crous P."/>
            <person name="Grigoriev I."/>
        </authorList>
    </citation>
    <scope>NUCLEOTIDE SEQUENCE</scope>
    <source>
        <strain evidence="5">CBS 110217</strain>
    </source>
</reference>
<evidence type="ECO:0000313" key="6">
    <source>
        <dbReference type="Proteomes" id="UP000799777"/>
    </source>
</evidence>
<evidence type="ECO:0000256" key="1">
    <source>
        <dbReference type="ARBA" id="ARBA00038473"/>
    </source>
</evidence>
<evidence type="ECO:0000259" key="4">
    <source>
        <dbReference type="Pfam" id="PF26335"/>
    </source>
</evidence>
<comment type="similarity">
    <text evidence="1">Belongs to the beta-lactamase family.</text>
</comment>
<dbReference type="AlphaFoldDB" id="A0A9P4LPR9"/>
<evidence type="ECO:0000256" key="2">
    <source>
        <dbReference type="SAM" id="SignalP"/>
    </source>
</evidence>
<dbReference type="Pfam" id="PF00144">
    <property type="entry name" value="Beta-lactamase"/>
    <property type="match status" value="1"/>
</dbReference>
<name>A0A9P4LPR9_9PLEO</name>
<organism evidence="5 6">
    <name type="scientific">Setomelanomma holmii</name>
    <dbReference type="NCBI Taxonomy" id="210430"/>
    <lineage>
        <taxon>Eukaryota</taxon>
        <taxon>Fungi</taxon>
        <taxon>Dikarya</taxon>
        <taxon>Ascomycota</taxon>
        <taxon>Pezizomycotina</taxon>
        <taxon>Dothideomycetes</taxon>
        <taxon>Pleosporomycetidae</taxon>
        <taxon>Pleosporales</taxon>
        <taxon>Pleosporineae</taxon>
        <taxon>Phaeosphaeriaceae</taxon>
        <taxon>Setomelanomma</taxon>
    </lineage>
</organism>
<comment type="caution">
    <text evidence="5">The sequence shown here is derived from an EMBL/GenBank/DDBJ whole genome shotgun (WGS) entry which is preliminary data.</text>
</comment>
<dbReference type="OrthoDB" id="5946976at2759"/>
<feature type="domain" description="Beta-lactamase-like ARB-00930-like C-terminal" evidence="4">
    <location>
        <begin position="414"/>
        <end position="555"/>
    </location>
</feature>
<gene>
    <name evidence="5" type="ORF">EK21DRAFT_58711</name>
</gene>
<dbReference type="Gene3D" id="3.40.710.10">
    <property type="entry name" value="DD-peptidase/beta-lactamase superfamily"/>
    <property type="match status" value="1"/>
</dbReference>
<feature type="chain" id="PRO_5040350702" evidence="2">
    <location>
        <begin position="16"/>
        <end position="569"/>
    </location>
</feature>
<dbReference type="SUPFAM" id="SSF56601">
    <property type="entry name" value="beta-lactamase/transpeptidase-like"/>
    <property type="match status" value="1"/>
</dbReference>
<feature type="domain" description="Beta-lactamase-related" evidence="3">
    <location>
        <begin position="91"/>
        <end position="392"/>
    </location>
</feature>
<evidence type="ECO:0000259" key="3">
    <source>
        <dbReference type="Pfam" id="PF00144"/>
    </source>
</evidence>
<proteinExistence type="inferred from homology"/>
<protein>
    <submittedName>
        <fullName evidence="5">Beta-lactamase/transpeptidase-like protein</fullName>
    </submittedName>
</protein>
<keyword evidence="6" id="KW-1185">Reference proteome</keyword>
<feature type="signal peptide" evidence="2">
    <location>
        <begin position="1"/>
        <end position="15"/>
    </location>
</feature>
<accession>A0A9P4LPR9</accession>
<dbReference type="Pfam" id="PF26335">
    <property type="entry name" value="ARB_00930_C"/>
    <property type="match status" value="1"/>
</dbReference>
<dbReference type="Proteomes" id="UP000799777">
    <property type="component" value="Unassembled WGS sequence"/>
</dbReference>
<dbReference type="InterPro" id="IPR001466">
    <property type="entry name" value="Beta-lactam-related"/>
</dbReference>